<protein>
    <submittedName>
        <fullName evidence="1">Uncharacterized protein</fullName>
    </submittedName>
</protein>
<evidence type="ECO:0000313" key="2">
    <source>
        <dbReference type="Proteomes" id="UP000784294"/>
    </source>
</evidence>
<gene>
    <name evidence="1" type="ORF">PXEA_LOCUS19584</name>
</gene>
<comment type="caution">
    <text evidence="1">The sequence shown here is derived from an EMBL/GenBank/DDBJ whole genome shotgun (WGS) entry which is preliminary data.</text>
</comment>
<accession>A0A3S5AQV9</accession>
<proteinExistence type="predicted"/>
<keyword evidence="2" id="KW-1185">Reference proteome</keyword>
<dbReference type="AlphaFoldDB" id="A0A3S5AQV9"/>
<evidence type="ECO:0000313" key="1">
    <source>
        <dbReference type="EMBL" id="VEL26144.1"/>
    </source>
</evidence>
<sequence length="281" mass="26876">MRPTSQTVSTSAAFSLAAGLPASLEFEALRSVLTGQPPVSSLLTGTVTGEIPCGASTRYHPSVSETSANQTLAIPGTGNSAATVVNFGQLQQVILNALAAGGSASNANSSAGSGQTAAGLMLSSSGSVPQEIQHALLMDGGNSSAANVSASSLSPGPLQSPACSTSLLNGQPGTLSLSGATASSSGLLTPLYLPGPGSAGSSACTAASALLTGSHGHASSLQLPASLCLSQPSTSNSSIASMPSLGSSTCSSNANSAANSTLSAAAAAALKGIALPTGECK</sequence>
<organism evidence="1 2">
    <name type="scientific">Protopolystoma xenopodis</name>
    <dbReference type="NCBI Taxonomy" id="117903"/>
    <lineage>
        <taxon>Eukaryota</taxon>
        <taxon>Metazoa</taxon>
        <taxon>Spiralia</taxon>
        <taxon>Lophotrochozoa</taxon>
        <taxon>Platyhelminthes</taxon>
        <taxon>Monogenea</taxon>
        <taxon>Polyopisthocotylea</taxon>
        <taxon>Polystomatidea</taxon>
        <taxon>Polystomatidae</taxon>
        <taxon>Protopolystoma</taxon>
    </lineage>
</organism>
<name>A0A3S5AQV9_9PLAT</name>
<reference evidence="1" key="1">
    <citation type="submission" date="2018-11" db="EMBL/GenBank/DDBJ databases">
        <authorList>
            <consortium name="Pathogen Informatics"/>
        </authorList>
    </citation>
    <scope>NUCLEOTIDE SEQUENCE</scope>
</reference>
<dbReference type="Proteomes" id="UP000784294">
    <property type="component" value="Unassembled WGS sequence"/>
</dbReference>
<dbReference type="EMBL" id="CAAALY010078355">
    <property type="protein sequence ID" value="VEL26144.1"/>
    <property type="molecule type" value="Genomic_DNA"/>
</dbReference>